<feature type="chain" id="PRO_5030894420" description="Cell surface protein" evidence="2">
    <location>
        <begin position="33"/>
        <end position="1070"/>
    </location>
</feature>
<accession>A0A7X9NQG4</accession>
<feature type="region of interest" description="Disordered" evidence="1">
    <location>
        <begin position="605"/>
        <end position="632"/>
    </location>
</feature>
<proteinExistence type="predicted"/>
<reference evidence="3 4" key="1">
    <citation type="submission" date="2020-04" db="EMBL/GenBank/DDBJ databases">
        <authorList>
            <person name="Hitch T.C.A."/>
            <person name="Wylensek D."/>
            <person name="Clavel T."/>
        </authorList>
    </citation>
    <scope>NUCLEOTIDE SEQUENCE [LARGE SCALE GENOMIC DNA]</scope>
    <source>
        <strain evidence="3 4">BSM-130-P53-3C</strain>
    </source>
</reference>
<name>A0A7X9NQG4_9BIFI</name>
<evidence type="ECO:0008006" key="5">
    <source>
        <dbReference type="Google" id="ProtNLM"/>
    </source>
</evidence>
<evidence type="ECO:0000313" key="4">
    <source>
        <dbReference type="Proteomes" id="UP000588369"/>
    </source>
</evidence>
<dbReference type="EMBL" id="JABAGI010000003">
    <property type="protein sequence ID" value="NME61944.1"/>
    <property type="molecule type" value="Genomic_DNA"/>
</dbReference>
<feature type="compositionally biased region" description="Low complexity" evidence="1">
    <location>
        <begin position="607"/>
        <end position="623"/>
    </location>
</feature>
<dbReference type="Proteomes" id="UP000588369">
    <property type="component" value="Unassembled WGS sequence"/>
</dbReference>
<sequence length="1070" mass="115349">MQVSWKKHLRPIAALVALFTVGGLFGAVSANASGTTGGTTSSTTGGGYSITVKPYDDFTLKGVVTTARPVTEQMAEAAYKKAGITAPSGLPDSIMKADMATQATIASFIDVSSIAEMPTAQRTGAGRLTVPSKGVWYLSNQFGFTLAKAPGTAYINGYADDGTSLAEVTELTEKVVQTNGGTTNTGDSIADTTASAMNGDTRVTLRPAVAVNRTSKAKVSQAAYETYNYNVSGPITVGERYGGSGDRGTHIFWWQGRAVLCQNPQRDVPPSNVTYTAHTDHGLDTWVEIKRAFYYGFGGPANIFGNNTAAAVLATHFVVAEIFNEFDHQHNFPSDVKNNWWFTALWNKVHDKAEPYGLESMEMVQLANNRGYQWMIFPIYHYYDASFSTQAQTTGDNGSGNWINGGTTADGKFTYGAIDHDTNHVRDVLNLHVTSGIKPSEDTFKVEFWLSADTADGKHYAVKKTKTGQFGGQINDNGTTSIASDEFTPQDLWGKSYWPNDATLYFDENIWMDNYYSRAAKSQGPWSLRGKTNKSESWFRKPTDLTVATEARYYDANGNRVLASPTLNGTQSVLDHLLITPTQQWVRSNETLTYTVILNYDDDGNGKADASATKTKTESTSGGWANGQAHEADSDRFTASDLGLKDGWKPGTYWFDVTVSRSDIAAAPSLTKDSYTHEGKDDAKEKFSIPPKPPVNALPSVSTKVTTGAARDGRPVKDRVTVVMPVNRTDFKVTGVTVKARGRLYWSPDKGAEGKTIPANARKIADLTPLTFTSDMLADGSETLTYDPLTDNALKAAGAQAHLGTGYYTYVWRLDKSDLEGQTATLTWSLGAAKITRTETTDTLFQNMDSTVSDGWKPGAEQTGMTAVWTPAILKVGHVGQADGKWMDGRPAANAILNMVETTDATGRTPTATAQTSQIQLKTDGTGVFPTQAIGMGETRYYKVWESQVGKPFNKPKNGAYWMVTAKQVPGTTGVQLTVTGTSDETRWLVRAWTGTDNGTSAGSALKNNPVDWTIKLGDTLDANVTPPVTGSDGDTLRLQAAVVGAATVAGLGAALALTRRRTHAGRHSA</sequence>
<keyword evidence="2" id="KW-0732">Signal</keyword>
<dbReference type="RefSeq" id="WP_168984040.1">
    <property type="nucleotide sequence ID" value="NZ_JABAGI010000003.1"/>
</dbReference>
<comment type="caution">
    <text evidence="3">The sequence shown here is derived from an EMBL/GenBank/DDBJ whole genome shotgun (WGS) entry which is preliminary data.</text>
</comment>
<evidence type="ECO:0000256" key="2">
    <source>
        <dbReference type="SAM" id="SignalP"/>
    </source>
</evidence>
<evidence type="ECO:0000313" key="3">
    <source>
        <dbReference type="EMBL" id="NME61944.1"/>
    </source>
</evidence>
<dbReference type="AlphaFoldDB" id="A0A7X9NQG4"/>
<protein>
    <recommendedName>
        <fullName evidence="5">Cell surface protein</fullName>
    </recommendedName>
</protein>
<evidence type="ECO:0000256" key="1">
    <source>
        <dbReference type="SAM" id="MobiDB-lite"/>
    </source>
</evidence>
<feature type="signal peptide" evidence="2">
    <location>
        <begin position="1"/>
        <end position="32"/>
    </location>
</feature>
<feature type="compositionally biased region" description="Basic and acidic residues" evidence="1">
    <location>
        <begin position="674"/>
        <end position="687"/>
    </location>
</feature>
<organism evidence="3 4">
    <name type="scientific">Bifidobacterium thermophilum</name>
    <dbReference type="NCBI Taxonomy" id="33905"/>
    <lineage>
        <taxon>Bacteria</taxon>
        <taxon>Bacillati</taxon>
        <taxon>Actinomycetota</taxon>
        <taxon>Actinomycetes</taxon>
        <taxon>Bifidobacteriales</taxon>
        <taxon>Bifidobacteriaceae</taxon>
        <taxon>Bifidobacterium</taxon>
    </lineage>
</organism>
<gene>
    <name evidence="3" type="ORF">HF844_03870</name>
</gene>
<feature type="region of interest" description="Disordered" evidence="1">
    <location>
        <begin position="673"/>
        <end position="712"/>
    </location>
</feature>